<dbReference type="Proteomes" id="UP000030960">
    <property type="component" value="Unassembled WGS sequence"/>
</dbReference>
<evidence type="ECO:0000256" key="4">
    <source>
        <dbReference type="ARBA" id="ARBA00023145"/>
    </source>
</evidence>
<dbReference type="GO" id="GO:0016787">
    <property type="term" value="F:hydrolase activity"/>
    <property type="evidence" value="ECO:0007669"/>
    <property type="project" value="UniProtKB-KW"/>
</dbReference>
<dbReference type="InterPro" id="IPR051792">
    <property type="entry name" value="GGT_bact"/>
</dbReference>
<name>A0A0B3RS71_9RHOB</name>
<sequence>MTMPELLADAVAGPGGREHWLCEGAPGIERAALMQGRSAEAVGALGAVASGSPHATRVGMGILRQGGTAADAAVAAALATMVADPPNASPAGRGHILWAPVGETPRAIDGATRAPAHVSEGVRRLPDRQALPLPGIVRALLRLHAEGGSLPLARVVAPARDLARDGFTVPRELAAVWAWRAPDLVDPDARAHYLPDGRPVPEGAVFRNPGLAGFLDRLISTGQDPFADPVFAGPFCERLAAKGGFWTVGDLRAAVPLVGETVELREKGWRLTSIGRQGWGHTLLRIVALVNSAVPGPILDIEIAHLLAILRAFEERPEELRSLKPKSDPLPWDALSARLAEGLPEGWADSAVLAAALDRARTPAPSDDRDTTHLSVVDADGMRVALTQSIGPHFGARVADPVTGILLAHSYRMAEDPVPGARDVTEQCPCLLDIGGACYALGGAGSERIPGAVAGVIRHLLNGSSLANALAAPRANWVGATARLHLDVPEGLETRLAEAGAEVSFTGRGPVDHLGIVQAVGRRADGTVMAAADPAYAGSADAA</sequence>
<reference evidence="5 6" key="1">
    <citation type="submission" date="2014-10" db="EMBL/GenBank/DDBJ databases">
        <title>Genome sequence of Ponticoccus sp. strain UMTAT08 isolated from clonal culture of toxic dinoflagellate Alexandrium tamiyavanichii.</title>
        <authorList>
            <person name="Gan H.Y."/>
            <person name="Muhd D.-D."/>
            <person name="Mohd Noor M.E."/>
            <person name="Yeong Y.S."/>
            <person name="Usup G."/>
        </authorList>
    </citation>
    <scope>NUCLEOTIDE SEQUENCE [LARGE SCALE GENOMIC DNA]</scope>
    <source>
        <strain evidence="5 6">UMTAT08</strain>
    </source>
</reference>
<dbReference type="PANTHER" id="PTHR43199:SF1">
    <property type="entry name" value="GLUTATHIONE HYDROLASE PROENZYME"/>
    <property type="match status" value="1"/>
</dbReference>
<dbReference type="PRINTS" id="PR01210">
    <property type="entry name" value="GGTRANSPTASE"/>
</dbReference>
<evidence type="ECO:0000256" key="1">
    <source>
        <dbReference type="ARBA" id="ARBA00009381"/>
    </source>
</evidence>
<protein>
    <submittedName>
        <fullName evidence="5">Gamma-glutamyltransferase</fullName>
    </submittedName>
</protein>
<comment type="caution">
    <text evidence="5">The sequence shown here is derived from an EMBL/GenBank/DDBJ whole genome shotgun (WGS) entry which is preliminary data.</text>
</comment>
<keyword evidence="2 5" id="KW-0808">Transferase</keyword>
<evidence type="ECO:0000313" key="6">
    <source>
        <dbReference type="Proteomes" id="UP000030960"/>
    </source>
</evidence>
<dbReference type="STRING" id="561184.SAMN05216376_11140"/>
<dbReference type="SUPFAM" id="SSF56235">
    <property type="entry name" value="N-terminal nucleophile aminohydrolases (Ntn hydrolases)"/>
    <property type="match status" value="1"/>
</dbReference>
<dbReference type="InterPro" id="IPR029055">
    <property type="entry name" value="Ntn_hydrolases_N"/>
</dbReference>
<gene>
    <name evidence="5" type="ORF">OA50_04716</name>
</gene>
<dbReference type="PATRIC" id="fig|1515334.3.peg.4744"/>
<accession>A0A0B3RS71</accession>
<dbReference type="GO" id="GO:0016740">
    <property type="term" value="F:transferase activity"/>
    <property type="evidence" value="ECO:0007669"/>
    <property type="project" value="UniProtKB-KW"/>
</dbReference>
<evidence type="ECO:0000256" key="3">
    <source>
        <dbReference type="ARBA" id="ARBA00022801"/>
    </source>
</evidence>
<comment type="similarity">
    <text evidence="1">Belongs to the gamma-glutamyltransferase family.</text>
</comment>
<evidence type="ECO:0000313" key="5">
    <source>
        <dbReference type="EMBL" id="KHQ50792.1"/>
    </source>
</evidence>
<keyword evidence="6" id="KW-1185">Reference proteome</keyword>
<dbReference type="AlphaFoldDB" id="A0A0B3RS71"/>
<organism evidence="5 6">
    <name type="scientific">Mameliella alba</name>
    <dbReference type="NCBI Taxonomy" id="561184"/>
    <lineage>
        <taxon>Bacteria</taxon>
        <taxon>Pseudomonadati</taxon>
        <taxon>Pseudomonadota</taxon>
        <taxon>Alphaproteobacteria</taxon>
        <taxon>Rhodobacterales</taxon>
        <taxon>Roseobacteraceae</taxon>
        <taxon>Mameliella</taxon>
    </lineage>
</organism>
<dbReference type="Pfam" id="PF01019">
    <property type="entry name" value="G_glu_transpept"/>
    <property type="match status" value="1"/>
</dbReference>
<dbReference type="Gene3D" id="3.60.20.40">
    <property type="match status" value="1"/>
</dbReference>
<dbReference type="EMBL" id="JSUQ01000022">
    <property type="protein sequence ID" value="KHQ50792.1"/>
    <property type="molecule type" value="Genomic_DNA"/>
</dbReference>
<keyword evidence="4" id="KW-0865">Zymogen</keyword>
<keyword evidence="3" id="KW-0378">Hydrolase</keyword>
<proteinExistence type="inferred from homology"/>
<evidence type="ECO:0000256" key="2">
    <source>
        <dbReference type="ARBA" id="ARBA00022679"/>
    </source>
</evidence>
<dbReference type="OrthoDB" id="9781342at2"/>
<dbReference type="PANTHER" id="PTHR43199">
    <property type="entry name" value="GLUTATHIONE HYDROLASE"/>
    <property type="match status" value="1"/>
</dbReference>
<dbReference type="InterPro" id="IPR043137">
    <property type="entry name" value="GGT_ssub_C"/>
</dbReference>